<accession>A0ABP8U836</accession>
<comment type="caution">
    <text evidence="4">The sequence shown here is derived from an EMBL/GenBank/DDBJ whole genome shotgun (WGS) entry which is preliminary data.</text>
</comment>
<dbReference type="SUPFAM" id="SSF54665">
    <property type="entry name" value="CO dehydrogenase molybdoprotein N-domain-like"/>
    <property type="match status" value="1"/>
</dbReference>
<keyword evidence="1" id="KW-0500">Molybdenum</keyword>
<dbReference type="InterPro" id="IPR016208">
    <property type="entry name" value="Ald_Oxase/xanthine_DH-like"/>
</dbReference>
<dbReference type="PANTHER" id="PTHR11908:SF132">
    <property type="entry name" value="ALDEHYDE OXIDASE 1-RELATED"/>
    <property type="match status" value="1"/>
</dbReference>
<dbReference type="EMBL" id="BAABHK010000002">
    <property type="protein sequence ID" value="GAA4622806.1"/>
    <property type="molecule type" value="Genomic_DNA"/>
</dbReference>
<keyword evidence="2" id="KW-0560">Oxidoreductase</keyword>
<sequence length="794" mass="84248">MSDARSAGPSVSSPSRYGIGAACLRVEDARHLRGQGRFLADIALPGMRDAVFVRSPVAHGRLLDVLPPPDTPPGACWTAADLGASVRPVAATAALPGFRAAAYPPLATDTVRYVGEPIAMVLGDDRAAAADLADRVGVRIEALPAVGDLDQALAERPALVHDSWPDNVYVRAARSFGDVDAAARAADLSITREYRFARQSCAPLECRGVIAHYDPGLDQLVVYSATQFPHVLRDALAERLEPAVRRLRVIAPDIGGGFGAKVSLYPEELAVAAVALRCGHPIRWVESRREHLVAATQAHGHRVRVTAHASASGEILAVEADIVADAGAYSIWPWTASMDATMAAAMIPGPYRIRDYRFTSTTVATNKAPLGPYRGVSRPVACFAIERTVDELARRLGAEPYDLRVRNMVRPEQMPYTSVTGKVYDSGDYPEAVRQAAKLIGHDAWRHRQRQADPRERARIGVGYAAFTEQTAHGIAEWTSRGMPITFGAESARIALDATGTLTVACGIKDLGQGLETSLAQVVGEVFDVDPGAVAVVQGDTALTPRGDGTFSSRSIVMAGGAAYGAATTLAAKALRVAAALLDRPADELRFTDGRIAASDASITLRELARTFLLRPERIPAEIEPGLEATCHYRPDVQTGAFTYATHAAVVEVDIDTGLVRLLDYAVVEDCGTVVNPLIVDDQIVGGVAQGIGTALLEELIYDGDGRPRATSLTDYFVPGVSDVPRIRVHHLETPSPHTVHGTKGVGESGAIAPAAAIANAVSDALTEFGVFIGEVPLTPDRVWTALRDAGDGS</sequence>
<organism evidence="4 5">
    <name type="scientific">Actinoallomurus vinaceus</name>
    <dbReference type="NCBI Taxonomy" id="1080074"/>
    <lineage>
        <taxon>Bacteria</taxon>
        <taxon>Bacillati</taxon>
        <taxon>Actinomycetota</taxon>
        <taxon>Actinomycetes</taxon>
        <taxon>Streptosporangiales</taxon>
        <taxon>Thermomonosporaceae</taxon>
        <taxon>Actinoallomurus</taxon>
    </lineage>
</organism>
<name>A0ABP8U836_9ACTN</name>
<dbReference type="InterPro" id="IPR036856">
    <property type="entry name" value="Ald_Oxase/Xan_DH_a/b_sf"/>
</dbReference>
<keyword evidence="5" id="KW-1185">Reference proteome</keyword>
<dbReference type="RefSeq" id="WP_345430053.1">
    <property type="nucleotide sequence ID" value="NZ_BAABHK010000002.1"/>
</dbReference>
<proteinExistence type="predicted"/>
<dbReference type="Pfam" id="PF02738">
    <property type="entry name" value="MoCoBD_1"/>
    <property type="match status" value="1"/>
</dbReference>
<dbReference type="Gene3D" id="3.90.1170.50">
    <property type="entry name" value="Aldehyde oxidase/xanthine dehydrogenase, a/b hammerhead"/>
    <property type="match status" value="1"/>
</dbReference>
<evidence type="ECO:0000313" key="4">
    <source>
        <dbReference type="EMBL" id="GAA4622806.1"/>
    </source>
</evidence>
<dbReference type="PANTHER" id="PTHR11908">
    <property type="entry name" value="XANTHINE DEHYDROGENASE"/>
    <property type="match status" value="1"/>
</dbReference>
<dbReference type="InterPro" id="IPR000674">
    <property type="entry name" value="Ald_Oxase/Xan_DH_a/b"/>
</dbReference>
<dbReference type="SUPFAM" id="SSF56003">
    <property type="entry name" value="Molybdenum cofactor-binding domain"/>
    <property type="match status" value="1"/>
</dbReference>
<reference evidence="5" key="1">
    <citation type="journal article" date="2019" name="Int. J. Syst. Evol. Microbiol.">
        <title>The Global Catalogue of Microorganisms (GCM) 10K type strain sequencing project: providing services to taxonomists for standard genome sequencing and annotation.</title>
        <authorList>
            <consortium name="The Broad Institute Genomics Platform"/>
            <consortium name="The Broad Institute Genome Sequencing Center for Infectious Disease"/>
            <person name="Wu L."/>
            <person name="Ma J."/>
        </authorList>
    </citation>
    <scope>NUCLEOTIDE SEQUENCE [LARGE SCALE GENOMIC DNA]</scope>
    <source>
        <strain evidence="5">JCM 17939</strain>
    </source>
</reference>
<feature type="domain" description="Aldehyde oxidase/xanthine dehydrogenase a/b hammerhead" evidence="3">
    <location>
        <begin position="33"/>
        <end position="144"/>
    </location>
</feature>
<evidence type="ECO:0000256" key="1">
    <source>
        <dbReference type="ARBA" id="ARBA00022505"/>
    </source>
</evidence>
<dbReference type="Pfam" id="PF20256">
    <property type="entry name" value="MoCoBD_2"/>
    <property type="match status" value="1"/>
</dbReference>
<dbReference type="Pfam" id="PF01315">
    <property type="entry name" value="Ald_Xan_dh_C"/>
    <property type="match status" value="1"/>
</dbReference>
<dbReference type="Gene3D" id="3.30.365.10">
    <property type="entry name" value="Aldehyde oxidase/xanthine dehydrogenase, molybdopterin binding domain"/>
    <property type="match status" value="4"/>
</dbReference>
<dbReference type="InterPro" id="IPR046867">
    <property type="entry name" value="AldOxase/xan_DH_MoCoBD2"/>
</dbReference>
<evidence type="ECO:0000313" key="5">
    <source>
        <dbReference type="Proteomes" id="UP001501442"/>
    </source>
</evidence>
<protein>
    <submittedName>
        <fullName evidence="4">Xanthine dehydrogenase family protein molybdopterin-binding subunit</fullName>
    </submittedName>
</protein>
<dbReference type="SMART" id="SM01008">
    <property type="entry name" value="Ald_Xan_dh_C"/>
    <property type="match status" value="1"/>
</dbReference>
<evidence type="ECO:0000256" key="2">
    <source>
        <dbReference type="ARBA" id="ARBA00023002"/>
    </source>
</evidence>
<dbReference type="InterPro" id="IPR037165">
    <property type="entry name" value="AldOxase/xan_DH_Mopterin-bd_sf"/>
</dbReference>
<dbReference type="Proteomes" id="UP001501442">
    <property type="component" value="Unassembled WGS sequence"/>
</dbReference>
<gene>
    <name evidence="4" type="ORF">GCM10023196_016490</name>
</gene>
<dbReference type="InterPro" id="IPR008274">
    <property type="entry name" value="AldOxase/xan_DH_MoCoBD1"/>
</dbReference>
<evidence type="ECO:0000259" key="3">
    <source>
        <dbReference type="SMART" id="SM01008"/>
    </source>
</evidence>